<reference evidence="5" key="1">
    <citation type="submission" date="2023-07" db="EMBL/GenBank/DDBJ databases">
        <title>A draft genome of Kazachstania heterogenica Y-27499.</title>
        <authorList>
            <person name="Donic C."/>
            <person name="Kralova J.S."/>
            <person name="Fidel L."/>
            <person name="Ben-Dor S."/>
            <person name="Jung S."/>
        </authorList>
    </citation>
    <scope>NUCLEOTIDE SEQUENCE [LARGE SCALE GENOMIC DNA]</scope>
    <source>
        <strain evidence="5">Y27499</strain>
    </source>
</reference>
<dbReference type="AlphaFoldDB" id="A0AAN7WQP2"/>
<dbReference type="Pfam" id="PF20981">
    <property type="entry name" value="AAR2_1st"/>
    <property type="match status" value="1"/>
</dbReference>
<comment type="caution">
    <text evidence="4">The sequence shown here is derived from an EMBL/GenBank/DDBJ whole genome shotgun (WGS) entry which is preliminary data.</text>
</comment>
<dbReference type="GO" id="GO:0000244">
    <property type="term" value="P:spliceosomal tri-snRNP complex assembly"/>
    <property type="evidence" value="ECO:0007669"/>
    <property type="project" value="TreeGrafter"/>
</dbReference>
<evidence type="ECO:0000313" key="4">
    <source>
        <dbReference type="EMBL" id="KAK5779902.1"/>
    </source>
</evidence>
<dbReference type="CDD" id="cd13777">
    <property type="entry name" value="Aar2_N"/>
    <property type="match status" value="1"/>
</dbReference>
<dbReference type="EMBL" id="JAWIZZ010000045">
    <property type="protein sequence ID" value="KAK5779902.1"/>
    <property type="molecule type" value="Genomic_DNA"/>
</dbReference>
<dbReference type="PANTHER" id="PTHR12689:SF4">
    <property type="entry name" value="PROTEIN AAR2 HOMOLOG"/>
    <property type="match status" value="1"/>
</dbReference>
<accession>A0AAN7WQP2</accession>
<dbReference type="InterPro" id="IPR038514">
    <property type="entry name" value="AAR2_C_sf"/>
</dbReference>
<comment type="similarity">
    <text evidence="1">Belongs to the AAR2 family.</text>
</comment>
<proteinExistence type="inferred from homology"/>
<dbReference type="Gene3D" id="2.60.34.20">
    <property type="match status" value="1"/>
</dbReference>
<dbReference type="PANTHER" id="PTHR12689">
    <property type="entry name" value="A1 CISTRON SPLICING FACTOR AAR2-RELATED"/>
    <property type="match status" value="1"/>
</dbReference>
<dbReference type="Gene3D" id="1.25.40.550">
    <property type="entry name" value="Aar2, C-terminal domain-like"/>
    <property type="match status" value="1"/>
</dbReference>
<dbReference type="InterPro" id="IPR007946">
    <property type="entry name" value="AAR2"/>
</dbReference>
<dbReference type="InterPro" id="IPR033647">
    <property type="entry name" value="Aar2_N"/>
</dbReference>
<evidence type="ECO:0000313" key="5">
    <source>
        <dbReference type="Proteomes" id="UP001306508"/>
    </source>
</evidence>
<organism evidence="4 5">
    <name type="scientific">Arxiozyma heterogenica</name>
    <dbReference type="NCBI Taxonomy" id="278026"/>
    <lineage>
        <taxon>Eukaryota</taxon>
        <taxon>Fungi</taxon>
        <taxon>Dikarya</taxon>
        <taxon>Ascomycota</taxon>
        <taxon>Saccharomycotina</taxon>
        <taxon>Saccharomycetes</taxon>
        <taxon>Saccharomycetales</taxon>
        <taxon>Saccharomycetaceae</taxon>
        <taxon>Arxiozyma</taxon>
    </lineage>
</organism>
<evidence type="ECO:0000259" key="3">
    <source>
        <dbReference type="Pfam" id="PF20981"/>
    </source>
</evidence>
<dbReference type="Proteomes" id="UP001306508">
    <property type="component" value="Unassembled WGS sequence"/>
</dbReference>
<evidence type="ECO:0000256" key="1">
    <source>
        <dbReference type="ARBA" id="ARBA00006281"/>
    </source>
</evidence>
<protein>
    <submittedName>
        <fullName evidence="4">Uncharacterized protein</fullName>
    </submittedName>
</protein>
<dbReference type="InterPro" id="IPR033648">
    <property type="entry name" value="AAR2_C"/>
</dbReference>
<feature type="domain" description="AAR2 N-terminal" evidence="3">
    <location>
        <begin position="4"/>
        <end position="121"/>
    </location>
</feature>
<dbReference type="Pfam" id="PF05282">
    <property type="entry name" value="AAR2"/>
    <property type="match status" value="1"/>
</dbReference>
<feature type="domain" description="AAR2 C-terminal" evidence="2">
    <location>
        <begin position="191"/>
        <end position="298"/>
    </location>
</feature>
<evidence type="ECO:0000259" key="2">
    <source>
        <dbReference type="Pfam" id="PF05282"/>
    </source>
</evidence>
<dbReference type="CDD" id="cd13778">
    <property type="entry name" value="Aar2_C"/>
    <property type="match status" value="1"/>
</dbReference>
<gene>
    <name evidence="4" type="ORF">RI543_002441</name>
</gene>
<sequence length="373" mass="43728">MINILFSDIPIAVTVGLDHYSFDVVKGQIFNGIIEIIQGLHNIHFQHGGVRYGYWIHQGSNYYVQYNGDTESFELKIEEDATKYENILESFKQRGTVVTYPKTQDGDMWTPLIQYIKWDQIIKITQSNSPVVFVDSSMTTREENESLRNVLKNRALKENDGDPRFENNNEPYLEYTLIKLKSKAAIRKGHEMEDYIDKTYYFNEVIVKEYYNGRLNLYYSELQFAYMNTILFGNYGSSLQWHSMIEVFCFAKEIRNENGTDNDVVHIIDEILSQQLTMLPEEYVEMLLNEAMWHKCLLDSYQGPKLLKTREIIKKELPHLLRNSQIDHIANNEMDKGEAEDYIQEDDGIMLPPIDSDNEEDDGPMVVERLIYR</sequence>
<name>A0AAN7WQP2_9SACH</name>
<keyword evidence="5" id="KW-1185">Reference proteome</keyword>
<dbReference type="InterPro" id="IPR038516">
    <property type="entry name" value="AAR2_N_sf"/>
</dbReference>